<organism evidence="1">
    <name type="scientific">marine sediment metagenome</name>
    <dbReference type="NCBI Taxonomy" id="412755"/>
    <lineage>
        <taxon>unclassified sequences</taxon>
        <taxon>metagenomes</taxon>
        <taxon>ecological metagenomes</taxon>
    </lineage>
</organism>
<dbReference type="EMBL" id="BARS01007926">
    <property type="protein sequence ID" value="GAF71301.1"/>
    <property type="molecule type" value="Genomic_DNA"/>
</dbReference>
<name>X0S7V6_9ZZZZ</name>
<gene>
    <name evidence="1" type="ORF">S01H1_15182</name>
</gene>
<sequence>MDDVKFFDKKKFMWDGKTYTSESEAINIKAEYEKNNFETRIVQEEEKYFLFTRRLVTEIVIEEP</sequence>
<reference evidence="1" key="1">
    <citation type="journal article" date="2014" name="Front. Microbiol.">
        <title>High frequency of phylogenetically diverse reductive dehalogenase-homologous genes in deep subseafloor sedimentary metagenomes.</title>
        <authorList>
            <person name="Kawai M."/>
            <person name="Futagami T."/>
            <person name="Toyoda A."/>
            <person name="Takaki Y."/>
            <person name="Nishi S."/>
            <person name="Hori S."/>
            <person name="Arai W."/>
            <person name="Tsubouchi T."/>
            <person name="Morono Y."/>
            <person name="Uchiyama I."/>
            <person name="Ito T."/>
            <person name="Fujiyama A."/>
            <person name="Inagaki F."/>
            <person name="Takami H."/>
        </authorList>
    </citation>
    <scope>NUCLEOTIDE SEQUENCE</scope>
    <source>
        <strain evidence="1">Expedition CK06-06</strain>
    </source>
</reference>
<protein>
    <submittedName>
        <fullName evidence="1">Uncharacterized protein</fullName>
    </submittedName>
</protein>
<evidence type="ECO:0000313" key="1">
    <source>
        <dbReference type="EMBL" id="GAF71301.1"/>
    </source>
</evidence>
<accession>X0S7V6</accession>
<proteinExistence type="predicted"/>
<dbReference type="AlphaFoldDB" id="X0S7V6"/>
<comment type="caution">
    <text evidence="1">The sequence shown here is derived from an EMBL/GenBank/DDBJ whole genome shotgun (WGS) entry which is preliminary data.</text>
</comment>